<protein>
    <submittedName>
        <fullName evidence="1">AbrB family transcriptional regulator</fullName>
    </submittedName>
</protein>
<gene>
    <name evidence="1" type="ORF">Pas1_02175</name>
</gene>
<sequence length="369" mass="39922">MKPAHHPLDFLRQGQQSIWLLWALTYLIAIASAWIAELLHTPLPWMLGPLFVLALLGSLGIPLQAPPLGRSAGQCSLGIAIGLYFTPIAVANIGHDLPFIAIACVVSTILLGFGTWMLWRFFHIPLRTAFFASALGGASEMTVLAERHEQRADLVAAAHSLRLLLILAIIPGIFQAYGVPGNLDFQSMHLPISYSGVALLLLCSSIGITTFHVLKLPNAFLLGPLAVSAGLTAFGVEWTTWPKELSNAGQLLIGVGLGIRFTRDFVVHAKKLAIGVTIYTLLACVVSLLFSLAIAKPSGLDIESLILSTVPGGMSEMGITAKNFHLNVPAVAVFHVLRMAFVILSAELFFHQVLGRLERKFDLHIDHPR</sequence>
<organism evidence="1 2">
    <name type="scientific">Polynucleobacter paneuropaeus</name>
    <dbReference type="NCBI Taxonomy" id="2527775"/>
    <lineage>
        <taxon>Bacteria</taxon>
        <taxon>Pseudomonadati</taxon>
        <taxon>Pseudomonadota</taxon>
        <taxon>Betaproteobacteria</taxon>
        <taxon>Burkholderiales</taxon>
        <taxon>Burkholderiaceae</taxon>
        <taxon>Polynucleobacter</taxon>
    </lineage>
</organism>
<dbReference type="KEGG" id="poh:DPM16_06260"/>
<name>A0A2Z4JRC2_9BURK</name>
<dbReference type="InterPro" id="IPR007820">
    <property type="entry name" value="AbrB_fam"/>
</dbReference>
<dbReference type="GO" id="GO:0010468">
    <property type="term" value="P:regulation of gene expression"/>
    <property type="evidence" value="ECO:0007669"/>
    <property type="project" value="InterPro"/>
</dbReference>
<reference evidence="2" key="1">
    <citation type="submission" date="2018-06" db="EMBL/GenBank/DDBJ databases">
        <title>Description of a new Polynucleobacter species.</title>
        <authorList>
            <person name="Hahn M.W."/>
        </authorList>
    </citation>
    <scope>NUCLEOTIDE SEQUENCE [LARGE SCALE GENOMIC DNA]</scope>
    <source>
        <strain evidence="2">MG-25-Pas1-D2</strain>
    </source>
</reference>
<dbReference type="EMBL" id="CP030085">
    <property type="protein sequence ID" value="AWW49286.1"/>
    <property type="molecule type" value="Genomic_DNA"/>
</dbReference>
<dbReference type="Proteomes" id="UP000248592">
    <property type="component" value="Chromosome"/>
</dbReference>
<dbReference type="Pfam" id="PF05145">
    <property type="entry name" value="AbrB"/>
    <property type="match status" value="1"/>
</dbReference>
<dbReference type="PANTHER" id="PTHR38457:SF1">
    <property type="entry name" value="REGULATOR ABRB-RELATED"/>
    <property type="match status" value="1"/>
</dbReference>
<dbReference type="RefSeq" id="WP_112204837.1">
    <property type="nucleotide sequence ID" value="NZ_CBCSBS010000001.1"/>
</dbReference>
<proteinExistence type="predicted"/>
<dbReference type="GeneID" id="66832696"/>
<dbReference type="PIRSF" id="PIRSF038991">
    <property type="entry name" value="Protein_AbrB"/>
    <property type="match status" value="1"/>
</dbReference>
<evidence type="ECO:0000313" key="2">
    <source>
        <dbReference type="Proteomes" id="UP000248592"/>
    </source>
</evidence>
<dbReference type="AlphaFoldDB" id="A0A2Z4JRC2"/>
<accession>A0A2Z4JRC2</accession>
<dbReference type="NCBIfam" id="TIGR03082">
    <property type="entry name" value="Gneg_AbrB_dup"/>
    <property type="match status" value="2"/>
</dbReference>
<dbReference type="GO" id="GO:0016020">
    <property type="term" value="C:membrane"/>
    <property type="evidence" value="ECO:0007669"/>
    <property type="project" value="InterPro"/>
</dbReference>
<dbReference type="PANTHER" id="PTHR38457">
    <property type="entry name" value="REGULATOR ABRB-RELATED"/>
    <property type="match status" value="1"/>
</dbReference>
<dbReference type="InterPro" id="IPR017516">
    <property type="entry name" value="AbrB_dup"/>
</dbReference>
<evidence type="ECO:0000313" key="1">
    <source>
        <dbReference type="EMBL" id="AWW49286.1"/>
    </source>
</evidence>